<organism evidence="6">
    <name type="scientific">hydrothermal vent metagenome</name>
    <dbReference type="NCBI Taxonomy" id="652676"/>
    <lineage>
        <taxon>unclassified sequences</taxon>
        <taxon>metagenomes</taxon>
        <taxon>ecological metagenomes</taxon>
    </lineage>
</organism>
<dbReference type="PANTHER" id="PTHR43461:SF1">
    <property type="entry name" value="TRANSMEMBRANE PROTEIN 256"/>
    <property type="match status" value="1"/>
</dbReference>
<protein>
    <recommendedName>
        <fullName evidence="7">DUF423 domain-containing protein</fullName>
    </recommendedName>
</protein>
<dbReference type="PANTHER" id="PTHR43461">
    <property type="entry name" value="TRANSMEMBRANE PROTEIN 256"/>
    <property type="match status" value="1"/>
</dbReference>
<keyword evidence="2 5" id="KW-0812">Transmembrane</keyword>
<name>A0A3B0W889_9ZZZZ</name>
<reference evidence="6" key="1">
    <citation type="submission" date="2018-06" db="EMBL/GenBank/DDBJ databases">
        <authorList>
            <person name="Zhirakovskaya E."/>
        </authorList>
    </citation>
    <scope>NUCLEOTIDE SEQUENCE</scope>
</reference>
<sequence length="114" mass="12620">MLRTKIKLQKIAFLLAAVYGMTAVALAAMGSHVLNLEKGSVNYLLFNNAVIYQLLHAILVLWLSTLKQVNFWIKSAIYSMLLGILLFSGGLYILVIYGKTYISWITPVGGSLLI</sequence>
<feature type="transmembrane region" description="Helical" evidence="5">
    <location>
        <begin position="43"/>
        <end position="64"/>
    </location>
</feature>
<evidence type="ECO:0000256" key="2">
    <source>
        <dbReference type="ARBA" id="ARBA00022692"/>
    </source>
</evidence>
<evidence type="ECO:0000256" key="3">
    <source>
        <dbReference type="ARBA" id="ARBA00022989"/>
    </source>
</evidence>
<keyword evidence="3 5" id="KW-1133">Transmembrane helix</keyword>
<evidence type="ECO:0000256" key="5">
    <source>
        <dbReference type="SAM" id="Phobius"/>
    </source>
</evidence>
<feature type="transmembrane region" description="Helical" evidence="5">
    <location>
        <begin position="76"/>
        <end position="97"/>
    </location>
</feature>
<evidence type="ECO:0000256" key="1">
    <source>
        <dbReference type="ARBA" id="ARBA00004141"/>
    </source>
</evidence>
<dbReference type="Pfam" id="PF04241">
    <property type="entry name" value="DUF423"/>
    <property type="match status" value="1"/>
</dbReference>
<evidence type="ECO:0000313" key="6">
    <source>
        <dbReference type="EMBL" id="VAW40756.1"/>
    </source>
</evidence>
<feature type="non-terminal residue" evidence="6">
    <location>
        <position position="114"/>
    </location>
</feature>
<evidence type="ECO:0008006" key="7">
    <source>
        <dbReference type="Google" id="ProtNLM"/>
    </source>
</evidence>
<proteinExistence type="predicted"/>
<accession>A0A3B0W889</accession>
<evidence type="ECO:0000256" key="4">
    <source>
        <dbReference type="ARBA" id="ARBA00023136"/>
    </source>
</evidence>
<dbReference type="AlphaFoldDB" id="A0A3B0W889"/>
<comment type="subcellular location">
    <subcellularLocation>
        <location evidence="1">Membrane</location>
        <topology evidence="1">Multi-pass membrane protein</topology>
    </subcellularLocation>
</comment>
<dbReference type="EMBL" id="UOEW01000286">
    <property type="protein sequence ID" value="VAW40756.1"/>
    <property type="molecule type" value="Genomic_DNA"/>
</dbReference>
<dbReference type="InterPro" id="IPR006696">
    <property type="entry name" value="DUF423"/>
</dbReference>
<gene>
    <name evidence="6" type="ORF">MNBD_GAMMA01-1670</name>
</gene>
<keyword evidence="4 5" id="KW-0472">Membrane</keyword>
<dbReference type="GO" id="GO:0005886">
    <property type="term" value="C:plasma membrane"/>
    <property type="evidence" value="ECO:0007669"/>
    <property type="project" value="TreeGrafter"/>
</dbReference>